<proteinExistence type="predicted"/>
<protein>
    <submittedName>
        <fullName evidence="1">Uncharacterized protein</fullName>
    </submittedName>
</protein>
<organism evidence="1">
    <name type="scientific">Glypta fumiferanae</name>
    <dbReference type="NCBI Taxonomy" id="389681"/>
    <lineage>
        <taxon>Eukaryota</taxon>
        <taxon>Metazoa</taxon>
        <taxon>Ecdysozoa</taxon>
        <taxon>Arthropoda</taxon>
        <taxon>Hexapoda</taxon>
        <taxon>Insecta</taxon>
        <taxon>Pterygota</taxon>
        <taxon>Neoptera</taxon>
        <taxon>Endopterygota</taxon>
        <taxon>Hymenoptera</taxon>
        <taxon>Apocrita</taxon>
        <taxon>Ichneumonoidea</taxon>
        <taxon>Ichneumonidae</taxon>
        <taxon>Banchinae</taxon>
        <taxon>Glypta</taxon>
    </lineage>
</organism>
<accession>A0A0F6Y967</accession>
<gene>
    <name evidence="1" type="primary">U35</name>
</gene>
<dbReference type="EMBL" id="KP706798">
    <property type="protein sequence ID" value="AKD28074.1"/>
    <property type="molecule type" value="Genomic_DNA"/>
</dbReference>
<sequence>MFSEKKNVPSRSSRYIRGIQCVTFTVILGFLSDPDQIRIASRSGARNAECGIAAQNFRTDHYMRKEKKIICTNYISVSFHENIADFRVYFNYQLKKSFDHRGHVLFFSNPVKSSH</sequence>
<dbReference type="AlphaFoldDB" id="A0A0F6Y967"/>
<reference evidence="1" key="1">
    <citation type="journal article" date="2015" name="J. Virol.">
        <title>Genomic and Proteomic Analyses Indicate that Banchine and Campoplegine Polydnaviruses Have Similar, if Not Identical, Viral Ancestors.</title>
        <authorList>
            <person name="Beliveau C."/>
            <person name="Cohen A."/>
            <person name="Stewart D."/>
            <person name="Periquet G."/>
            <person name="Djoumad A."/>
            <person name="Kuhn L."/>
            <person name="Stoltz D."/>
            <person name="Volkoff A.-N."/>
            <person name="Herniou E."/>
            <person name="Drezen J.-M."/>
            <person name="Cusson M."/>
        </authorList>
    </citation>
    <scope>NUCLEOTIDE SEQUENCE</scope>
</reference>
<name>A0A0F6Y967_9HYME</name>
<evidence type="ECO:0000313" key="1">
    <source>
        <dbReference type="EMBL" id="AKD28074.1"/>
    </source>
</evidence>